<dbReference type="InterPro" id="IPR036388">
    <property type="entry name" value="WH-like_DNA-bd_sf"/>
</dbReference>
<dbReference type="InterPro" id="IPR008920">
    <property type="entry name" value="TF_FadR/GntR_C"/>
</dbReference>
<dbReference type="Pfam" id="PF07729">
    <property type="entry name" value="FCD"/>
    <property type="match status" value="1"/>
</dbReference>
<reference evidence="5 6" key="1">
    <citation type="submission" date="2020-05" db="EMBL/GenBank/DDBJ databases">
        <title>Draft Genome Sequence of Ochrobactrum soli Isolated from Stable Fly Gut.</title>
        <authorList>
            <person name="Pileggi M.T."/>
            <person name="Vazhakkala L.J."/>
            <person name="Wong C.N."/>
        </authorList>
    </citation>
    <scope>NUCLEOTIDE SEQUENCE [LARGE SCALE GENOMIC DNA]</scope>
    <source>
        <strain evidence="5 6">MTP-C0764</strain>
    </source>
</reference>
<evidence type="ECO:0000256" key="1">
    <source>
        <dbReference type="ARBA" id="ARBA00023015"/>
    </source>
</evidence>
<dbReference type="PANTHER" id="PTHR43537">
    <property type="entry name" value="TRANSCRIPTIONAL REGULATOR, GNTR FAMILY"/>
    <property type="match status" value="1"/>
</dbReference>
<evidence type="ECO:0000256" key="2">
    <source>
        <dbReference type="ARBA" id="ARBA00023125"/>
    </source>
</evidence>
<feature type="domain" description="HTH gntR-type" evidence="4">
    <location>
        <begin position="7"/>
        <end position="74"/>
    </location>
</feature>
<dbReference type="SUPFAM" id="SSF46785">
    <property type="entry name" value="Winged helix' DNA-binding domain"/>
    <property type="match status" value="1"/>
</dbReference>
<protein>
    <submittedName>
        <fullName evidence="5">GntR family transcriptional regulator</fullName>
    </submittedName>
</protein>
<dbReference type="GO" id="GO:0003677">
    <property type="term" value="F:DNA binding"/>
    <property type="evidence" value="ECO:0007669"/>
    <property type="project" value="UniProtKB-KW"/>
</dbReference>
<dbReference type="CDD" id="cd07377">
    <property type="entry name" value="WHTH_GntR"/>
    <property type="match status" value="1"/>
</dbReference>
<evidence type="ECO:0000256" key="3">
    <source>
        <dbReference type="ARBA" id="ARBA00023163"/>
    </source>
</evidence>
<evidence type="ECO:0000259" key="4">
    <source>
        <dbReference type="PROSITE" id="PS50949"/>
    </source>
</evidence>
<name>A0A849KRE1_9HYPH</name>
<dbReference type="InterPro" id="IPR036390">
    <property type="entry name" value="WH_DNA-bd_sf"/>
</dbReference>
<dbReference type="GO" id="GO:0003700">
    <property type="term" value="F:DNA-binding transcription factor activity"/>
    <property type="evidence" value="ECO:0007669"/>
    <property type="project" value="InterPro"/>
</dbReference>
<dbReference type="RefSeq" id="WP_171319149.1">
    <property type="nucleotide sequence ID" value="NZ_JABFCY010000016.1"/>
</dbReference>
<dbReference type="PRINTS" id="PR00035">
    <property type="entry name" value="HTHGNTR"/>
</dbReference>
<keyword evidence="6" id="KW-1185">Reference proteome</keyword>
<sequence>MAIERPQSLTNIVISRVRNMIIDGELELGSVLSERKLAEELNVSKTPVREAFAQLRSEGLVNIVPQSGVRVFTLSAKGVREICEFRKAIETAALIASLRNDPVALESSIRAVVEKMKGAQDSGDQVAYLGLDTDFHLAFFEHCSNQYLRGAYALYNGKIAALRTHLANKPQHTKLSFEEHRGMLVAINRRDVDELKLILDRHIGRTQETYEIGIEDIAAADAHVPRRFS</sequence>
<dbReference type="InterPro" id="IPR011711">
    <property type="entry name" value="GntR_C"/>
</dbReference>
<organism evidence="5 6">
    <name type="scientific">Ochrobactrum soli</name>
    <dbReference type="NCBI Taxonomy" id="2448455"/>
    <lineage>
        <taxon>Bacteria</taxon>
        <taxon>Pseudomonadati</taxon>
        <taxon>Pseudomonadota</taxon>
        <taxon>Alphaproteobacteria</taxon>
        <taxon>Hyphomicrobiales</taxon>
        <taxon>Brucellaceae</taxon>
        <taxon>Brucella/Ochrobactrum group</taxon>
        <taxon>Ochrobactrum</taxon>
    </lineage>
</organism>
<dbReference type="Proteomes" id="UP000574931">
    <property type="component" value="Unassembled WGS sequence"/>
</dbReference>
<keyword evidence="3" id="KW-0804">Transcription</keyword>
<keyword evidence="2" id="KW-0238">DNA-binding</keyword>
<dbReference type="InterPro" id="IPR000524">
    <property type="entry name" value="Tscrpt_reg_HTH_GntR"/>
</dbReference>
<gene>
    <name evidence="5" type="ORF">HKX02_21595</name>
</gene>
<dbReference type="Gene3D" id="1.20.120.530">
    <property type="entry name" value="GntR ligand-binding domain-like"/>
    <property type="match status" value="1"/>
</dbReference>
<dbReference type="AlphaFoldDB" id="A0A849KRE1"/>
<accession>A0A849KRE1</accession>
<dbReference type="Pfam" id="PF00392">
    <property type="entry name" value="GntR"/>
    <property type="match status" value="1"/>
</dbReference>
<dbReference type="Gene3D" id="1.10.10.10">
    <property type="entry name" value="Winged helix-like DNA-binding domain superfamily/Winged helix DNA-binding domain"/>
    <property type="match status" value="1"/>
</dbReference>
<comment type="caution">
    <text evidence="5">The sequence shown here is derived from an EMBL/GenBank/DDBJ whole genome shotgun (WGS) entry which is preliminary data.</text>
</comment>
<keyword evidence="1" id="KW-0805">Transcription regulation</keyword>
<dbReference type="PANTHER" id="PTHR43537:SF50">
    <property type="entry name" value="TRANSCRIPTIONAL REGULATORY PROTEIN"/>
    <property type="match status" value="1"/>
</dbReference>
<dbReference type="SUPFAM" id="SSF48008">
    <property type="entry name" value="GntR ligand-binding domain-like"/>
    <property type="match status" value="1"/>
</dbReference>
<dbReference type="SMART" id="SM00895">
    <property type="entry name" value="FCD"/>
    <property type="match status" value="1"/>
</dbReference>
<evidence type="ECO:0000313" key="6">
    <source>
        <dbReference type="Proteomes" id="UP000574931"/>
    </source>
</evidence>
<evidence type="ECO:0000313" key="5">
    <source>
        <dbReference type="EMBL" id="NNU62833.1"/>
    </source>
</evidence>
<dbReference type="EMBL" id="JABFCY010000016">
    <property type="protein sequence ID" value="NNU62833.1"/>
    <property type="molecule type" value="Genomic_DNA"/>
</dbReference>
<dbReference type="SMART" id="SM00345">
    <property type="entry name" value="HTH_GNTR"/>
    <property type="match status" value="1"/>
</dbReference>
<dbReference type="PROSITE" id="PS50949">
    <property type="entry name" value="HTH_GNTR"/>
    <property type="match status" value="1"/>
</dbReference>
<proteinExistence type="predicted"/>